<protein>
    <submittedName>
        <fullName evidence="1">Uncharacterized protein</fullName>
    </submittedName>
</protein>
<sequence>MLLELAQVVQVAVTSADGYYIPSVESMTYEAKCRDNTLRAIEANGRLTLVVGKKERDLSSTQFYKSYLTGSYLGRFVASCAKDDGKFIFNFFGAAIPANGPVRTAIGTITVDKSVEVISDAPIKVEDVNLVDFNSNRLNSSRAK</sequence>
<reference evidence="1 2" key="1">
    <citation type="journal article" date="2019" name="Int. J. Syst. Evol. Microbiol.">
        <title>The Draft Whole-Genome Sequence of the Antibiotic Producer Empedobacter haloabium ATCC 31962 Provides Indications for Its Taxonomic Reclassification.</title>
        <authorList>
            <person name="Miess H."/>
            <person name="Arlt P."/>
            <person name="Apel A.K."/>
            <person name="Weber T."/>
            <person name="Nieselt K."/>
            <person name="Hanssen F."/>
            <person name="Czemmel S."/>
            <person name="Nahnsen S."/>
            <person name="Gross H."/>
        </authorList>
    </citation>
    <scope>NUCLEOTIDE SEQUENCE [LARGE SCALE GENOMIC DNA]</scope>
    <source>
        <strain evidence="1 2">ATCC 31962</strain>
    </source>
</reference>
<evidence type="ECO:0000313" key="1">
    <source>
        <dbReference type="EMBL" id="WUR15425.1"/>
    </source>
</evidence>
<dbReference type="EMBL" id="CP136508">
    <property type="protein sequence ID" value="WUR15425.1"/>
    <property type="molecule type" value="Genomic_DNA"/>
</dbReference>
<dbReference type="Proteomes" id="UP000321323">
    <property type="component" value="Chromosome"/>
</dbReference>
<evidence type="ECO:0000313" key="2">
    <source>
        <dbReference type="Proteomes" id="UP000321323"/>
    </source>
</evidence>
<accession>A0ABZ1URQ4</accession>
<proteinExistence type="predicted"/>
<name>A0ABZ1URQ4_9BURK</name>
<keyword evidence="2" id="KW-1185">Reference proteome</keyword>
<organism evidence="1 2">
    <name type="scientific">[Empedobacter] haloabium</name>
    <dbReference type="NCBI Taxonomy" id="592317"/>
    <lineage>
        <taxon>Bacteria</taxon>
        <taxon>Pseudomonadati</taxon>
        <taxon>Pseudomonadota</taxon>
        <taxon>Betaproteobacteria</taxon>
        <taxon>Burkholderiales</taxon>
        <taxon>Oxalobacteraceae</taxon>
        <taxon>Telluria group</taxon>
        <taxon>Telluria group incertae sedis</taxon>
    </lineage>
</organism>
<gene>
    <name evidence="1" type="ORF">E7V67_010080</name>
</gene>